<protein>
    <submittedName>
        <fullName evidence="1">Uncharacterized protein</fullName>
    </submittedName>
</protein>
<accession>A0A7J6FLW1</accession>
<reference evidence="1 2" key="1">
    <citation type="journal article" date="2020" name="bioRxiv">
        <title>Sequence and annotation of 42 cannabis genomes reveals extensive copy number variation in cannabinoid synthesis and pathogen resistance genes.</title>
        <authorList>
            <person name="Mckernan K.J."/>
            <person name="Helbert Y."/>
            <person name="Kane L.T."/>
            <person name="Ebling H."/>
            <person name="Zhang L."/>
            <person name="Liu B."/>
            <person name="Eaton Z."/>
            <person name="Mclaughlin S."/>
            <person name="Kingan S."/>
            <person name="Baybayan P."/>
            <person name="Concepcion G."/>
            <person name="Jordan M."/>
            <person name="Riva A."/>
            <person name="Barbazuk W."/>
            <person name="Harkins T."/>
        </authorList>
    </citation>
    <scope>NUCLEOTIDE SEQUENCE [LARGE SCALE GENOMIC DNA]</scope>
    <source>
        <strain evidence="2">cv. Jamaican Lion 4</strain>
        <tissue evidence="1">Leaf</tissue>
    </source>
</reference>
<dbReference type="Proteomes" id="UP000583929">
    <property type="component" value="Unassembled WGS sequence"/>
</dbReference>
<evidence type="ECO:0000313" key="2">
    <source>
        <dbReference type="Proteomes" id="UP000583929"/>
    </source>
</evidence>
<name>A0A7J6FLW1_CANSA</name>
<dbReference type="EMBL" id="JAATIQ010000193">
    <property type="protein sequence ID" value="KAF4371701.1"/>
    <property type="molecule type" value="Genomic_DNA"/>
</dbReference>
<comment type="caution">
    <text evidence="1">The sequence shown here is derived from an EMBL/GenBank/DDBJ whole genome shotgun (WGS) entry which is preliminary data.</text>
</comment>
<dbReference type="AlphaFoldDB" id="A0A7J6FLW1"/>
<sequence>MAAHSEFGLHLGEASKLLFPEDRARFENIGEITSMELSISRSFQGMEGLMYALDKIKNMNEPMKVMRSERYDLCEEIKELKGCKKELDYGQDSSRLKSALAGLATAQARVDMSEGRLIEIGLKTEIHCRGKMAMEYRDNKAESWDIPKYIADYEELLQMRAEKDARTSQLANSFEGMTTNDFPMDDTRLSCKIVRSHPFKRVSQLASSSVFLGPHPQQFFIISNVLGYVLRLGLVVSILHRHFSTTLDLSLQSNFDQSTFQHVNTSLGSSNISQGRLQTTRLLFLSVELSS</sequence>
<keyword evidence="2" id="KW-1185">Reference proteome</keyword>
<organism evidence="1 2">
    <name type="scientific">Cannabis sativa</name>
    <name type="common">Hemp</name>
    <name type="synonym">Marijuana</name>
    <dbReference type="NCBI Taxonomy" id="3483"/>
    <lineage>
        <taxon>Eukaryota</taxon>
        <taxon>Viridiplantae</taxon>
        <taxon>Streptophyta</taxon>
        <taxon>Embryophyta</taxon>
        <taxon>Tracheophyta</taxon>
        <taxon>Spermatophyta</taxon>
        <taxon>Magnoliopsida</taxon>
        <taxon>eudicotyledons</taxon>
        <taxon>Gunneridae</taxon>
        <taxon>Pentapetalae</taxon>
        <taxon>rosids</taxon>
        <taxon>fabids</taxon>
        <taxon>Rosales</taxon>
        <taxon>Cannabaceae</taxon>
        <taxon>Cannabis</taxon>
    </lineage>
</organism>
<evidence type="ECO:0000313" key="1">
    <source>
        <dbReference type="EMBL" id="KAF4371701.1"/>
    </source>
</evidence>
<proteinExistence type="predicted"/>
<gene>
    <name evidence="1" type="ORF">G4B88_030805</name>
</gene>